<feature type="disulfide bond" evidence="18">
    <location>
        <begin position="49"/>
        <end position="126"/>
    </location>
</feature>
<evidence type="ECO:0000313" key="22">
    <source>
        <dbReference type="Proteomes" id="UP000091857"/>
    </source>
</evidence>
<keyword evidence="19" id="KW-0376">Hydrogen peroxide</keyword>
<evidence type="ECO:0000256" key="1">
    <source>
        <dbReference type="ARBA" id="ARBA00000189"/>
    </source>
</evidence>
<dbReference type="Gramene" id="Manes.02G185000.1.v8.1">
    <property type="protein sequence ID" value="Manes.02G185000.1.v8.1.CDS"/>
    <property type="gene ID" value="Manes.02G185000.v8.1"/>
</dbReference>
<dbReference type="GO" id="GO:0020037">
    <property type="term" value="F:heme binding"/>
    <property type="evidence" value="ECO:0007669"/>
    <property type="project" value="UniProtKB-UniRule"/>
</dbReference>
<dbReference type="GO" id="GO:0006950">
    <property type="term" value="P:response to stress"/>
    <property type="evidence" value="ECO:0000318"/>
    <property type="project" value="GO_Central"/>
</dbReference>
<keyword evidence="11 19" id="KW-0560">Oxidoreductase</keyword>
<dbReference type="GO" id="GO:0009505">
    <property type="term" value="C:plant-type cell wall"/>
    <property type="evidence" value="ECO:0000318"/>
    <property type="project" value="GO_Central"/>
</dbReference>
<dbReference type="EMBL" id="CM004388">
    <property type="protein sequence ID" value="OAY58528.1"/>
    <property type="molecule type" value="Genomic_DNA"/>
</dbReference>
<dbReference type="GO" id="GO:0005576">
    <property type="term" value="C:extracellular region"/>
    <property type="evidence" value="ECO:0007669"/>
    <property type="project" value="UniProtKB-SubCell"/>
</dbReference>
<dbReference type="PROSITE" id="PS51257">
    <property type="entry name" value="PROKAR_LIPOPROTEIN"/>
    <property type="match status" value="1"/>
</dbReference>
<feature type="binding site" evidence="16">
    <location>
        <position position="251"/>
    </location>
    <ligand>
        <name>Ca(2+)</name>
        <dbReference type="ChEBI" id="CHEBI:29108"/>
        <label>2</label>
    </ligand>
</feature>
<evidence type="ECO:0000313" key="21">
    <source>
        <dbReference type="EMBL" id="OAY58528.1"/>
    </source>
</evidence>
<feature type="binding site" description="axial binding residue" evidence="16">
    <location>
        <position position="205"/>
    </location>
    <ligand>
        <name>heme b</name>
        <dbReference type="ChEBI" id="CHEBI:60344"/>
    </ligand>
    <ligandPart>
        <name>Fe</name>
        <dbReference type="ChEBI" id="CHEBI:18248"/>
    </ligandPart>
</feature>
<comment type="caution">
    <text evidence="21">The sequence shown here is derived from an EMBL/GenBank/DDBJ whole genome shotgun (WGS) entry which is preliminary data.</text>
</comment>
<comment type="catalytic activity">
    <reaction evidence="1 19">
        <text>2 a phenolic donor + H2O2 = 2 a phenolic radical donor + 2 H2O</text>
        <dbReference type="Rhea" id="RHEA:56136"/>
        <dbReference type="ChEBI" id="CHEBI:15377"/>
        <dbReference type="ChEBI" id="CHEBI:16240"/>
        <dbReference type="ChEBI" id="CHEBI:139520"/>
        <dbReference type="ChEBI" id="CHEBI:139521"/>
        <dbReference type="EC" id="1.11.1.7"/>
    </reaction>
</comment>
<evidence type="ECO:0000256" key="4">
    <source>
        <dbReference type="ARBA" id="ARBA00006873"/>
    </source>
</evidence>
<dbReference type="Proteomes" id="UP000091857">
    <property type="component" value="Chromosome 2"/>
</dbReference>
<dbReference type="GO" id="GO:0140825">
    <property type="term" value="F:lactoperoxidase activity"/>
    <property type="evidence" value="ECO:0007669"/>
    <property type="project" value="UniProtKB-EC"/>
</dbReference>
<gene>
    <name evidence="21" type="ORF">MANES_02G185000v8</name>
</gene>
<feature type="signal peptide" evidence="19">
    <location>
        <begin position="1"/>
        <end position="27"/>
    </location>
</feature>
<comment type="cofactor">
    <cofactor evidence="16 19">
        <name>heme b</name>
        <dbReference type="ChEBI" id="CHEBI:60344"/>
    </cofactor>
    <text evidence="16 19">Binds 1 heme b (iron(II)-protoporphyrin IX) group per subunit.</text>
</comment>
<proteinExistence type="inferred from homology"/>
<keyword evidence="10 16" id="KW-0106">Calcium</keyword>
<evidence type="ECO:0000256" key="9">
    <source>
        <dbReference type="ARBA" id="ARBA00022729"/>
    </source>
</evidence>
<dbReference type="PROSITE" id="PS50873">
    <property type="entry name" value="PEROXIDASE_4"/>
    <property type="match status" value="1"/>
</dbReference>
<evidence type="ECO:0000256" key="12">
    <source>
        <dbReference type="ARBA" id="ARBA00023004"/>
    </source>
</evidence>
<comment type="function">
    <text evidence="2">Removal of H(2)O(2), oxidation of toxic reductants, biosynthesis and degradation of lignin, suberization, auxin catabolism, response to environmental stresses such as wounding, pathogen attack and oxidative stress. These functions might be dependent on each isozyme/isoform in each plant tissue.</text>
</comment>
<dbReference type="InterPro" id="IPR002016">
    <property type="entry name" value="Haem_peroxidase"/>
</dbReference>
<feature type="disulfide bond" evidence="18">
    <location>
        <begin position="82"/>
        <end position="87"/>
    </location>
</feature>
<dbReference type="CDD" id="cd00693">
    <property type="entry name" value="secretory_peroxidase"/>
    <property type="match status" value="1"/>
</dbReference>
<evidence type="ECO:0000256" key="7">
    <source>
        <dbReference type="ARBA" id="ARBA00022617"/>
    </source>
</evidence>
<keyword evidence="8 16" id="KW-0479">Metal-binding</keyword>
<dbReference type="PANTHER" id="PTHR31517:SF48">
    <property type="entry name" value="PEROXIDASE 16-RELATED"/>
    <property type="match status" value="1"/>
</dbReference>
<keyword evidence="7 19" id="KW-0349">Heme</keyword>
<dbReference type="STRING" id="3983.A0A2C9WF71"/>
<comment type="similarity">
    <text evidence="4">Belongs to the peroxidase family. Ascorbate peroxidase subfamily.</text>
</comment>
<dbReference type="EC" id="1.11.1.7" evidence="5 19"/>
<feature type="chain" id="PRO_5011834115" description="Peroxidase" evidence="19">
    <location>
        <begin position="28"/>
        <end position="352"/>
    </location>
</feature>
<evidence type="ECO:0000256" key="13">
    <source>
        <dbReference type="ARBA" id="ARBA00023157"/>
    </source>
</evidence>
<keyword evidence="9 19" id="KW-0732">Signal</keyword>
<feature type="active site" description="Proton acceptor" evidence="15">
    <location>
        <position position="80"/>
    </location>
</feature>
<feature type="disulfide bond" evidence="18">
    <location>
        <begin position="132"/>
        <end position="327"/>
    </location>
</feature>
<feature type="binding site" evidence="16">
    <location>
        <position position="98"/>
    </location>
    <ligand>
        <name>Ca(2+)</name>
        <dbReference type="ChEBI" id="CHEBI:29108"/>
        <label>1</label>
    </ligand>
</feature>
<comment type="subcellular location">
    <subcellularLocation>
        <location evidence="3 19">Secreted</location>
    </subcellularLocation>
</comment>
<dbReference type="FunFam" id="1.10.520.10:FF:000009">
    <property type="entry name" value="Peroxidase"/>
    <property type="match status" value="1"/>
</dbReference>
<feature type="binding site" evidence="16">
    <location>
        <position position="88"/>
    </location>
    <ligand>
        <name>Ca(2+)</name>
        <dbReference type="ChEBI" id="CHEBI:29108"/>
        <label>1</label>
    </ligand>
</feature>
<dbReference type="PRINTS" id="PR00458">
    <property type="entry name" value="PEROXIDASE"/>
</dbReference>
<evidence type="ECO:0000259" key="20">
    <source>
        <dbReference type="PROSITE" id="PS50873"/>
    </source>
</evidence>
<feature type="binding site" evidence="16">
    <location>
        <position position="81"/>
    </location>
    <ligand>
        <name>Ca(2+)</name>
        <dbReference type="ChEBI" id="CHEBI:29108"/>
        <label>1</label>
    </ligand>
</feature>
<protein>
    <recommendedName>
        <fullName evidence="5 19">Peroxidase</fullName>
        <ecNumber evidence="5 19">1.11.1.7</ecNumber>
    </recommendedName>
</protein>
<dbReference type="Gene3D" id="1.10.420.10">
    <property type="entry name" value="Peroxidase, domain 2"/>
    <property type="match status" value="1"/>
</dbReference>
<dbReference type="AlphaFoldDB" id="A0A2C9WF71"/>
<feature type="site" description="Transition state stabilizer" evidence="17">
    <location>
        <position position="76"/>
    </location>
</feature>
<name>A0A2C9WF71_MANES</name>
<keyword evidence="13 18" id="KW-1015">Disulfide bond</keyword>
<evidence type="ECO:0000256" key="16">
    <source>
        <dbReference type="PIRSR" id="PIRSR600823-3"/>
    </source>
</evidence>
<dbReference type="InterPro" id="IPR019793">
    <property type="entry name" value="Peroxidases_heam-ligand_BS"/>
</dbReference>
<feature type="binding site" evidence="16">
    <location>
        <position position="86"/>
    </location>
    <ligand>
        <name>Ca(2+)</name>
        <dbReference type="ChEBI" id="CHEBI:29108"/>
        <label>1</label>
    </ligand>
</feature>
<feature type="domain" description="Plant heme peroxidase family profile" evidence="20">
    <location>
        <begin position="39"/>
        <end position="331"/>
    </location>
</feature>
<keyword evidence="22" id="KW-1185">Reference proteome</keyword>
<sequence>MAKAKSFTLLPFISFLLLASCLSSSSGEQFKANVTIANGLAYGYYNYICPQVEGLVRNYLMQVYRSDAGQAAAILRLQSHDCFVQGCDGSVLLDRSPERSEIPNKDFKQQTFQIIENLRQIVHYYCGRVVSCSDLLTLAARDAVFFTGGPDFSVPLGRRDGVTFPRPGQTSEDLIAPTAKTTDILARFARKGLNFVDAVALSGAHTIGIAHCSSFRGRLFPNRDPTMEFSFYDRLSRYCASPAIDPLVWLDFRSPFRFDNLYFVDLMNRQGLFTSDQDLFEDPRTRGTVINFAYNQQQFFVNFAAAMIRMGIVGVLTDGQGEIRARCNMRNSDFYNLESVLEKDNISSSAAI</sequence>
<dbReference type="PRINTS" id="PR00461">
    <property type="entry name" value="PLPEROXIDASE"/>
</dbReference>
<evidence type="ECO:0000256" key="6">
    <source>
        <dbReference type="ARBA" id="ARBA00022559"/>
    </source>
</evidence>
<feature type="binding site" evidence="16">
    <location>
        <position position="84"/>
    </location>
    <ligand>
        <name>Ca(2+)</name>
        <dbReference type="ChEBI" id="CHEBI:29108"/>
        <label>1</label>
    </ligand>
</feature>
<reference evidence="22" key="1">
    <citation type="journal article" date="2016" name="Nat. Biotechnol.">
        <title>Sequencing wild and cultivated cassava and related species reveals extensive interspecific hybridization and genetic diversity.</title>
        <authorList>
            <person name="Bredeson J.V."/>
            <person name="Lyons J.B."/>
            <person name="Prochnik S.E."/>
            <person name="Wu G.A."/>
            <person name="Ha C.M."/>
            <person name="Edsinger-Gonzales E."/>
            <person name="Grimwood J."/>
            <person name="Schmutz J."/>
            <person name="Rabbi I.Y."/>
            <person name="Egesi C."/>
            <person name="Nauluvula P."/>
            <person name="Lebot V."/>
            <person name="Ndunguru J."/>
            <person name="Mkamilo G."/>
            <person name="Bart R.S."/>
            <person name="Setter T.L."/>
            <person name="Gleadow R.M."/>
            <person name="Kulakow P."/>
            <person name="Ferguson M.E."/>
            <person name="Rounsley S."/>
            <person name="Rokhsar D.S."/>
        </authorList>
    </citation>
    <scope>NUCLEOTIDE SEQUENCE [LARGE SCALE GENOMIC DNA]</scope>
    <source>
        <strain evidence="22">cv. AM560-2</strain>
    </source>
</reference>
<dbReference type="PANTHER" id="PTHR31517">
    <property type="match status" value="1"/>
</dbReference>
<evidence type="ECO:0000256" key="14">
    <source>
        <dbReference type="ARBA" id="ARBA00023180"/>
    </source>
</evidence>
<organism evidence="21 22">
    <name type="scientific">Manihot esculenta</name>
    <name type="common">Cassava</name>
    <name type="synonym">Jatropha manihot</name>
    <dbReference type="NCBI Taxonomy" id="3983"/>
    <lineage>
        <taxon>Eukaryota</taxon>
        <taxon>Viridiplantae</taxon>
        <taxon>Streptophyta</taxon>
        <taxon>Embryophyta</taxon>
        <taxon>Tracheophyta</taxon>
        <taxon>Spermatophyta</taxon>
        <taxon>Magnoliopsida</taxon>
        <taxon>eudicotyledons</taxon>
        <taxon>Gunneridae</taxon>
        <taxon>Pentapetalae</taxon>
        <taxon>rosids</taxon>
        <taxon>fabids</taxon>
        <taxon>Malpighiales</taxon>
        <taxon>Euphorbiaceae</taxon>
        <taxon>Crotonoideae</taxon>
        <taxon>Manihoteae</taxon>
        <taxon>Manihot</taxon>
    </lineage>
</organism>
<comment type="cofactor">
    <cofactor evidence="16 19">
        <name>Ca(2+)</name>
        <dbReference type="ChEBI" id="CHEBI:29108"/>
    </cofactor>
    <text evidence="16 19">Binds 2 calcium ions per subunit.</text>
</comment>
<dbReference type="GO" id="GO:0006979">
    <property type="term" value="P:response to oxidative stress"/>
    <property type="evidence" value="ECO:0007669"/>
    <property type="project" value="UniProtKB-UniRule"/>
</dbReference>
<dbReference type="GO" id="GO:0046872">
    <property type="term" value="F:metal ion binding"/>
    <property type="evidence" value="ECO:0007669"/>
    <property type="project" value="UniProtKB-UniRule"/>
</dbReference>
<dbReference type="PROSITE" id="PS00435">
    <property type="entry name" value="PEROXIDASE_1"/>
    <property type="match status" value="1"/>
</dbReference>
<dbReference type="GO" id="GO:0004601">
    <property type="term" value="F:peroxidase activity"/>
    <property type="evidence" value="ECO:0000318"/>
    <property type="project" value="GO_Central"/>
</dbReference>
<evidence type="ECO:0000256" key="8">
    <source>
        <dbReference type="ARBA" id="ARBA00022723"/>
    </source>
</evidence>
<dbReference type="Gene3D" id="1.10.520.10">
    <property type="match status" value="1"/>
</dbReference>
<evidence type="ECO:0000256" key="18">
    <source>
        <dbReference type="PIRSR" id="PIRSR600823-5"/>
    </source>
</evidence>
<accession>A0A2C9WF71</accession>
<evidence type="ECO:0000256" key="19">
    <source>
        <dbReference type="RuleBase" id="RU362060"/>
    </source>
</evidence>
<feature type="binding site" evidence="16">
    <location>
        <position position="259"/>
    </location>
    <ligand>
        <name>Ca(2+)</name>
        <dbReference type="ChEBI" id="CHEBI:29108"/>
        <label>2</label>
    </ligand>
</feature>
<evidence type="ECO:0000256" key="15">
    <source>
        <dbReference type="PIRSR" id="PIRSR600823-1"/>
    </source>
</evidence>
<dbReference type="Pfam" id="PF00141">
    <property type="entry name" value="peroxidase"/>
    <property type="match status" value="1"/>
</dbReference>
<keyword evidence="6 19" id="KW-0575">Peroxidase</keyword>
<evidence type="ECO:0000256" key="11">
    <source>
        <dbReference type="ARBA" id="ARBA00023002"/>
    </source>
</evidence>
<dbReference type="SUPFAM" id="SSF48113">
    <property type="entry name" value="Heme-dependent peroxidases"/>
    <property type="match status" value="1"/>
</dbReference>
<dbReference type="InterPro" id="IPR010255">
    <property type="entry name" value="Haem_peroxidase_sf"/>
</dbReference>
<keyword evidence="19" id="KW-0964">Secreted</keyword>
<evidence type="ECO:0000256" key="10">
    <source>
        <dbReference type="ARBA" id="ARBA00022837"/>
    </source>
</evidence>
<dbReference type="GO" id="GO:0042744">
    <property type="term" value="P:hydrogen peroxide catabolic process"/>
    <property type="evidence" value="ECO:0007669"/>
    <property type="project" value="UniProtKB-KW"/>
</dbReference>
<evidence type="ECO:0000256" key="5">
    <source>
        <dbReference type="ARBA" id="ARBA00012313"/>
    </source>
</evidence>
<dbReference type="InterPro" id="IPR033905">
    <property type="entry name" value="Secretory_peroxidase"/>
</dbReference>
<keyword evidence="14" id="KW-0325">Glycoprotein</keyword>
<feature type="disulfide bond" evidence="18">
    <location>
        <begin position="212"/>
        <end position="239"/>
    </location>
</feature>
<dbReference type="OrthoDB" id="2113341at2759"/>
<keyword evidence="12 16" id="KW-0408">Iron</keyword>
<evidence type="ECO:0000256" key="3">
    <source>
        <dbReference type="ARBA" id="ARBA00004613"/>
    </source>
</evidence>
<evidence type="ECO:0000256" key="17">
    <source>
        <dbReference type="PIRSR" id="PIRSR600823-4"/>
    </source>
</evidence>
<dbReference type="FunFam" id="1.10.420.10:FF:000006">
    <property type="entry name" value="Peroxidase"/>
    <property type="match status" value="1"/>
</dbReference>
<feature type="binding site" evidence="16">
    <location>
        <position position="206"/>
    </location>
    <ligand>
        <name>Ca(2+)</name>
        <dbReference type="ChEBI" id="CHEBI:29108"/>
        <label>2</label>
    </ligand>
</feature>
<dbReference type="InterPro" id="IPR000823">
    <property type="entry name" value="Peroxidase_pln"/>
</dbReference>
<evidence type="ECO:0000256" key="2">
    <source>
        <dbReference type="ARBA" id="ARBA00002322"/>
    </source>
</evidence>
<comment type="similarity">
    <text evidence="19">Belongs to the peroxidase family. Classical plant (class III) peroxidase subfamily.</text>
</comment>
<feature type="binding site" evidence="16">
    <location>
        <position position="90"/>
    </location>
    <ligand>
        <name>Ca(2+)</name>
        <dbReference type="ChEBI" id="CHEBI:29108"/>
        <label>1</label>
    </ligand>
</feature>